<reference evidence="2 3" key="1">
    <citation type="submission" date="2017-07" db="EMBL/GenBank/DDBJ databases">
        <authorList>
            <person name="Talla V."/>
            <person name="Backstrom N."/>
        </authorList>
    </citation>
    <scope>NUCLEOTIDE SEQUENCE [LARGE SCALE GENOMIC DNA]</scope>
</reference>
<name>A0A5E4PP83_9NEOP</name>
<keyword evidence="1" id="KW-0812">Transmembrane</keyword>
<evidence type="ECO:0000313" key="2">
    <source>
        <dbReference type="EMBL" id="VVC87144.1"/>
    </source>
</evidence>
<dbReference type="InterPro" id="IPR001902">
    <property type="entry name" value="SLC26A/SulP_fam"/>
</dbReference>
<evidence type="ECO:0000313" key="3">
    <source>
        <dbReference type="Proteomes" id="UP000324832"/>
    </source>
</evidence>
<evidence type="ECO:0000256" key="1">
    <source>
        <dbReference type="SAM" id="Phobius"/>
    </source>
</evidence>
<evidence type="ECO:0008006" key="4">
    <source>
        <dbReference type="Google" id="ProtNLM"/>
    </source>
</evidence>
<keyword evidence="1" id="KW-0472">Membrane</keyword>
<dbReference type="GO" id="GO:0055085">
    <property type="term" value="P:transmembrane transport"/>
    <property type="evidence" value="ECO:0007669"/>
    <property type="project" value="InterPro"/>
</dbReference>
<dbReference type="EMBL" id="FZQP02000082">
    <property type="protein sequence ID" value="VVC87144.1"/>
    <property type="molecule type" value="Genomic_DNA"/>
</dbReference>
<keyword evidence="3" id="KW-1185">Reference proteome</keyword>
<proteinExistence type="predicted"/>
<organism evidence="2 3">
    <name type="scientific">Leptidea sinapis</name>
    <dbReference type="NCBI Taxonomy" id="189913"/>
    <lineage>
        <taxon>Eukaryota</taxon>
        <taxon>Metazoa</taxon>
        <taxon>Ecdysozoa</taxon>
        <taxon>Arthropoda</taxon>
        <taxon>Hexapoda</taxon>
        <taxon>Insecta</taxon>
        <taxon>Pterygota</taxon>
        <taxon>Neoptera</taxon>
        <taxon>Endopterygota</taxon>
        <taxon>Lepidoptera</taxon>
        <taxon>Glossata</taxon>
        <taxon>Ditrysia</taxon>
        <taxon>Papilionoidea</taxon>
        <taxon>Pieridae</taxon>
        <taxon>Dismorphiinae</taxon>
        <taxon>Leptidea</taxon>
    </lineage>
</organism>
<gene>
    <name evidence="2" type="ORF">LSINAPIS_LOCUS825</name>
</gene>
<dbReference type="Proteomes" id="UP000324832">
    <property type="component" value="Unassembled WGS sequence"/>
</dbReference>
<feature type="transmembrane region" description="Helical" evidence="1">
    <location>
        <begin position="6"/>
        <end position="28"/>
    </location>
</feature>
<accession>A0A5E4PP83</accession>
<feature type="transmembrane region" description="Helical" evidence="1">
    <location>
        <begin position="35"/>
        <end position="68"/>
    </location>
</feature>
<protein>
    <recommendedName>
        <fullName evidence="4">SLC26A/SulP transporter domain-containing protein</fullName>
    </recommendedName>
</protein>
<dbReference type="PANTHER" id="PTHR11814">
    <property type="entry name" value="SULFATE TRANSPORTER"/>
    <property type="match status" value="1"/>
</dbReference>
<sequence length="113" mass="12772">MLPEAALAAVIVCAVLHMVDIDIVIKLWKTSRLDLIPLVGTFVCGLLLGVEVGLGCGVAIDALLILFYQVFQVITQFDLKVVFILQVQSPFVANWRLFHLNIHNIYHYNQYFQ</sequence>
<keyword evidence="1" id="KW-1133">Transmembrane helix</keyword>
<dbReference type="GO" id="GO:0016020">
    <property type="term" value="C:membrane"/>
    <property type="evidence" value="ECO:0007669"/>
    <property type="project" value="InterPro"/>
</dbReference>
<dbReference type="AlphaFoldDB" id="A0A5E4PP83"/>